<protein>
    <recommendedName>
        <fullName evidence="4">CopG family transcriptional regulator</fullName>
    </recommendedName>
</protein>
<dbReference type="Gene3D" id="1.10.287.1490">
    <property type="match status" value="1"/>
</dbReference>
<dbReference type="AlphaFoldDB" id="L9XDM7"/>
<proteinExistence type="predicted"/>
<dbReference type="GO" id="GO:0006355">
    <property type="term" value="P:regulation of DNA-templated transcription"/>
    <property type="evidence" value="ECO:0007669"/>
    <property type="project" value="InterPro"/>
</dbReference>
<accession>L9XDM7</accession>
<feature type="coiled-coil region" evidence="1">
    <location>
        <begin position="33"/>
        <end position="74"/>
    </location>
</feature>
<comment type="caution">
    <text evidence="2">The sequence shown here is derived from an EMBL/GenBank/DDBJ whole genome shotgun (WGS) entry which is preliminary data.</text>
</comment>
<evidence type="ECO:0000256" key="1">
    <source>
        <dbReference type="SAM" id="Coils"/>
    </source>
</evidence>
<dbReference type="OrthoDB" id="275491at2157"/>
<evidence type="ECO:0008006" key="4">
    <source>
        <dbReference type="Google" id="ProtNLM"/>
    </source>
</evidence>
<dbReference type="Proteomes" id="UP000011531">
    <property type="component" value="Unassembled WGS sequence"/>
</dbReference>
<dbReference type="PATRIC" id="fig|1227498.3.peg.2246"/>
<sequence length="80" mass="9295">MPRLTVTITEEQAELLEEKTGDGGEYESKSEAVRHFITEYELLTERVDELQQERDRLERKLTATNERVDEVTELLGSARL</sequence>
<evidence type="ECO:0000313" key="3">
    <source>
        <dbReference type="Proteomes" id="UP000011531"/>
    </source>
</evidence>
<gene>
    <name evidence="2" type="ORF">C492_11610</name>
</gene>
<organism evidence="2 3">
    <name type="scientific">Natronococcus jeotgali DSM 18795</name>
    <dbReference type="NCBI Taxonomy" id="1227498"/>
    <lineage>
        <taxon>Archaea</taxon>
        <taxon>Methanobacteriati</taxon>
        <taxon>Methanobacteriota</taxon>
        <taxon>Stenosarchaea group</taxon>
        <taxon>Halobacteria</taxon>
        <taxon>Halobacteriales</taxon>
        <taxon>Natrialbaceae</taxon>
        <taxon>Natronococcus</taxon>
    </lineage>
</organism>
<dbReference type="EMBL" id="AOIA01000112">
    <property type="protein sequence ID" value="ELY58733.1"/>
    <property type="molecule type" value="Genomic_DNA"/>
</dbReference>
<name>L9XDM7_9EURY</name>
<dbReference type="RefSeq" id="WP_008423553.1">
    <property type="nucleotide sequence ID" value="NZ_AOIA01000112.1"/>
</dbReference>
<keyword evidence="1" id="KW-0175">Coiled coil</keyword>
<evidence type="ECO:0000313" key="2">
    <source>
        <dbReference type="EMBL" id="ELY58733.1"/>
    </source>
</evidence>
<reference evidence="2 3" key="1">
    <citation type="journal article" date="2014" name="PLoS Genet.">
        <title>Phylogenetically driven sequencing of extremely halophilic archaea reveals strategies for static and dynamic osmo-response.</title>
        <authorList>
            <person name="Becker E.A."/>
            <person name="Seitzer P.M."/>
            <person name="Tritt A."/>
            <person name="Larsen D."/>
            <person name="Krusor M."/>
            <person name="Yao A.I."/>
            <person name="Wu D."/>
            <person name="Madern D."/>
            <person name="Eisen J.A."/>
            <person name="Darling A.E."/>
            <person name="Facciotti M.T."/>
        </authorList>
    </citation>
    <scope>NUCLEOTIDE SEQUENCE [LARGE SCALE GENOMIC DNA]</scope>
    <source>
        <strain evidence="2 3">DSM 18795</strain>
    </source>
</reference>
<keyword evidence="3" id="KW-1185">Reference proteome</keyword>